<accession>A0A2P9DTG6</accession>
<name>A0A2P9DTG6_PLARE</name>
<gene>
    <name evidence="1" type="ORF">PRG01_0007300</name>
</gene>
<dbReference type="VEuPathDB" id="PlasmoDB:PRG01_0007300"/>
<dbReference type="AlphaFoldDB" id="A0A2P9DTG6"/>
<protein>
    <submittedName>
        <fullName evidence="1">Acyl-CoA synthetase, putative</fullName>
    </submittedName>
</protein>
<proteinExistence type="predicted"/>
<reference evidence="1 2" key="1">
    <citation type="submission" date="2016-09" db="EMBL/GenBank/DDBJ databases">
        <authorList>
            <consortium name="Pathogen Informatics"/>
        </authorList>
    </citation>
    <scope>NUCLEOTIDE SEQUENCE [LARGE SCALE GENOMIC DNA]</scope>
</reference>
<dbReference type="Proteomes" id="UP000240500">
    <property type="component" value="Unassembled WGS sequence"/>
</dbReference>
<dbReference type="EMBL" id="OFAE01000002">
    <property type="protein sequence ID" value="SOV83850.1"/>
    <property type="molecule type" value="Genomic_DNA"/>
</dbReference>
<sequence>MILRLTSEICERSADKNESSVYCMKDHKKKNSLYVYKHIMKFFLDTYKSITNKIALVEYFYGEAQNYITYYNFFRKVSSFSHTLNTYEGKGIESKKYNEKQNNGIFKLLGIYGINSIN</sequence>
<dbReference type="OrthoDB" id="10262836at2759"/>
<evidence type="ECO:0000313" key="2">
    <source>
        <dbReference type="Proteomes" id="UP000240500"/>
    </source>
</evidence>
<organism evidence="1 2">
    <name type="scientific">Plasmodium reichenowi</name>
    <dbReference type="NCBI Taxonomy" id="5854"/>
    <lineage>
        <taxon>Eukaryota</taxon>
        <taxon>Sar</taxon>
        <taxon>Alveolata</taxon>
        <taxon>Apicomplexa</taxon>
        <taxon>Aconoidasida</taxon>
        <taxon>Haemosporida</taxon>
        <taxon>Plasmodiidae</taxon>
        <taxon>Plasmodium</taxon>
        <taxon>Plasmodium (Laverania)</taxon>
    </lineage>
</organism>
<evidence type="ECO:0000313" key="1">
    <source>
        <dbReference type="EMBL" id="SOV83850.1"/>
    </source>
</evidence>